<organism evidence="1 2">
    <name type="scientific">Zosterops borbonicus</name>
    <dbReference type="NCBI Taxonomy" id="364589"/>
    <lineage>
        <taxon>Eukaryota</taxon>
        <taxon>Metazoa</taxon>
        <taxon>Chordata</taxon>
        <taxon>Craniata</taxon>
        <taxon>Vertebrata</taxon>
        <taxon>Euteleostomi</taxon>
        <taxon>Archelosauria</taxon>
        <taxon>Archosauria</taxon>
        <taxon>Dinosauria</taxon>
        <taxon>Saurischia</taxon>
        <taxon>Theropoda</taxon>
        <taxon>Coelurosauria</taxon>
        <taxon>Aves</taxon>
        <taxon>Neognathae</taxon>
        <taxon>Neoaves</taxon>
        <taxon>Telluraves</taxon>
        <taxon>Australaves</taxon>
        <taxon>Passeriformes</taxon>
        <taxon>Sylvioidea</taxon>
        <taxon>Zosteropidae</taxon>
        <taxon>Zosterops</taxon>
    </lineage>
</organism>
<proteinExistence type="predicted"/>
<dbReference type="EMBL" id="SWJQ01000110">
    <property type="protein sequence ID" value="TRZ21831.1"/>
    <property type="molecule type" value="Genomic_DNA"/>
</dbReference>
<reference evidence="1" key="1">
    <citation type="submission" date="2019-04" db="EMBL/GenBank/DDBJ databases">
        <title>Genome assembly of Zosterops borbonicus 15179.</title>
        <authorList>
            <person name="Leroy T."/>
            <person name="Anselmetti Y."/>
            <person name="Tilak M.-K."/>
            <person name="Nabholz B."/>
        </authorList>
    </citation>
    <scope>NUCLEOTIDE SEQUENCE</scope>
    <source>
        <strain evidence="1">HGM_15179</strain>
        <tissue evidence="1">Muscle</tissue>
    </source>
</reference>
<comment type="caution">
    <text evidence="1">The sequence shown here is derived from an EMBL/GenBank/DDBJ whole genome shotgun (WGS) entry which is preliminary data.</text>
</comment>
<keyword evidence="2" id="KW-1185">Reference proteome</keyword>
<sequence length="112" mass="12637">MSRKGMELRKALGDQVCGKCMREPGLFSLEKRRLRGNLIVIYNYLNGGCSQVVLGISFQKASGRTRGTGFKENQGIFRFDITKNFFRRKGYQAPEQTVHAGGKITTPGREYL</sequence>
<accession>A0A8K1GMM2</accession>
<gene>
    <name evidence="1" type="ORF">HGM15179_005279</name>
</gene>
<evidence type="ECO:0000313" key="2">
    <source>
        <dbReference type="Proteomes" id="UP000796761"/>
    </source>
</evidence>
<protein>
    <submittedName>
        <fullName evidence="1">Uncharacterized protein</fullName>
    </submittedName>
</protein>
<dbReference type="AlphaFoldDB" id="A0A8K1GMM2"/>
<name>A0A8K1GMM2_9PASS</name>
<dbReference type="Proteomes" id="UP000796761">
    <property type="component" value="Unassembled WGS sequence"/>
</dbReference>
<evidence type="ECO:0000313" key="1">
    <source>
        <dbReference type="EMBL" id="TRZ21831.1"/>
    </source>
</evidence>